<dbReference type="PANTHER" id="PTHR30349:SF41">
    <property type="entry name" value="INTEGRASE_RECOMBINASE PROTEIN MJ0367-RELATED"/>
    <property type="match status" value="1"/>
</dbReference>
<reference evidence="8" key="1">
    <citation type="journal article" date="2019" name="Int. J. Syst. Evol. Microbiol.">
        <title>The Global Catalogue of Microorganisms (GCM) 10K type strain sequencing project: providing services to taxonomists for standard genome sequencing and annotation.</title>
        <authorList>
            <consortium name="The Broad Institute Genomics Platform"/>
            <consortium name="The Broad Institute Genome Sequencing Center for Infectious Disease"/>
            <person name="Wu L."/>
            <person name="Ma J."/>
        </authorList>
    </citation>
    <scope>NUCLEOTIDE SEQUENCE [LARGE SCALE GENOMIC DNA]</scope>
    <source>
        <strain evidence="8">KCTC 33575</strain>
    </source>
</reference>
<dbReference type="Proteomes" id="UP001597519">
    <property type="component" value="Unassembled WGS sequence"/>
</dbReference>
<evidence type="ECO:0000259" key="5">
    <source>
        <dbReference type="PROSITE" id="PS51898"/>
    </source>
</evidence>
<feature type="domain" description="Tyr recombinase" evidence="5">
    <location>
        <begin position="142"/>
        <end position="321"/>
    </location>
</feature>
<evidence type="ECO:0000259" key="6">
    <source>
        <dbReference type="PROSITE" id="PS51900"/>
    </source>
</evidence>
<dbReference type="CDD" id="cd00397">
    <property type="entry name" value="DNA_BRE_C"/>
    <property type="match status" value="1"/>
</dbReference>
<evidence type="ECO:0000313" key="7">
    <source>
        <dbReference type="EMBL" id="MFD2829209.1"/>
    </source>
</evidence>
<dbReference type="InterPro" id="IPR002104">
    <property type="entry name" value="Integrase_catalytic"/>
</dbReference>
<evidence type="ECO:0000313" key="8">
    <source>
        <dbReference type="Proteomes" id="UP001597519"/>
    </source>
</evidence>
<dbReference type="SUPFAM" id="SSF56349">
    <property type="entry name" value="DNA breaking-rejoining enzymes"/>
    <property type="match status" value="1"/>
</dbReference>
<dbReference type="InterPro" id="IPR013762">
    <property type="entry name" value="Integrase-like_cat_sf"/>
</dbReference>
<protein>
    <submittedName>
        <fullName evidence="7">Tyrosine-type recombinase/integrase</fullName>
    </submittedName>
</protein>
<accession>A0ABW5WUR6</accession>
<dbReference type="Gene3D" id="1.10.150.130">
    <property type="match status" value="1"/>
</dbReference>
<evidence type="ECO:0000256" key="4">
    <source>
        <dbReference type="PROSITE-ProRule" id="PRU01248"/>
    </source>
</evidence>
<dbReference type="PROSITE" id="PS51900">
    <property type="entry name" value="CB"/>
    <property type="match status" value="1"/>
</dbReference>
<proteinExistence type="inferred from homology"/>
<organism evidence="7 8">
    <name type="scientific">Corticicoccus populi</name>
    <dbReference type="NCBI Taxonomy" id="1812821"/>
    <lineage>
        <taxon>Bacteria</taxon>
        <taxon>Bacillati</taxon>
        <taxon>Bacillota</taxon>
        <taxon>Bacilli</taxon>
        <taxon>Bacillales</taxon>
        <taxon>Staphylococcaceae</taxon>
        <taxon>Corticicoccus</taxon>
    </lineage>
</organism>
<keyword evidence="2 4" id="KW-0238">DNA-binding</keyword>
<dbReference type="InterPro" id="IPR025269">
    <property type="entry name" value="SAM-like_dom"/>
</dbReference>
<name>A0ABW5WUR6_9STAP</name>
<evidence type="ECO:0000256" key="3">
    <source>
        <dbReference type="ARBA" id="ARBA00023172"/>
    </source>
</evidence>
<comment type="caution">
    <text evidence="7">The sequence shown here is derived from an EMBL/GenBank/DDBJ whole genome shotgun (WGS) entry which is preliminary data.</text>
</comment>
<dbReference type="PANTHER" id="PTHR30349">
    <property type="entry name" value="PHAGE INTEGRASE-RELATED"/>
    <property type="match status" value="1"/>
</dbReference>
<evidence type="ECO:0000256" key="1">
    <source>
        <dbReference type="ARBA" id="ARBA00008857"/>
    </source>
</evidence>
<dbReference type="EMBL" id="JBHUOQ010000001">
    <property type="protein sequence ID" value="MFD2829209.1"/>
    <property type="molecule type" value="Genomic_DNA"/>
</dbReference>
<keyword evidence="8" id="KW-1185">Reference proteome</keyword>
<sequence>MTFKKKNRPRMSKKKDTSVITLSDLYRISYQHVSTLLAESTSRRYRVATEELLNFFGDVELNILTVADAYDFTNYLRYEKKQYEGVDVRKDFHKIGLKSSSVNNYITTIAAAINILYELEYLDEKDYKNVFLKVKKIKEDKKKPRQVSSEDLKDFMKELDIQYYADLRMKTAIYTFLESYCRVGELCSLKVGDIDFQANLITFNKTKNSNFRVVPVSKKVIRMLQVLIKESEVFDKDYVFYTNSGTPMTPGGMRKQFYLVSERAGLDENITPHRLRHSSSVEFLKNGGDIRSLQKMLGHSDIQTTTIYLNIHDNTLVEAQSKYSPLSILNGKTNAPATTKARRRRYDK</sequence>
<dbReference type="PROSITE" id="PS51898">
    <property type="entry name" value="TYR_RECOMBINASE"/>
    <property type="match status" value="1"/>
</dbReference>
<dbReference type="Pfam" id="PF00589">
    <property type="entry name" value="Phage_integrase"/>
    <property type="match status" value="1"/>
</dbReference>
<comment type="similarity">
    <text evidence="1">Belongs to the 'phage' integrase family.</text>
</comment>
<dbReference type="RefSeq" id="WP_377771008.1">
    <property type="nucleotide sequence ID" value="NZ_JBHUOQ010000001.1"/>
</dbReference>
<evidence type="ECO:0000256" key="2">
    <source>
        <dbReference type="ARBA" id="ARBA00023125"/>
    </source>
</evidence>
<dbReference type="Pfam" id="PF13102">
    <property type="entry name" value="Phage_int_SAM_5"/>
    <property type="match status" value="1"/>
</dbReference>
<feature type="domain" description="Core-binding (CB)" evidence="6">
    <location>
        <begin position="17"/>
        <end position="117"/>
    </location>
</feature>
<gene>
    <name evidence="7" type="ORF">ACFSX4_01940</name>
</gene>
<dbReference type="Gene3D" id="1.10.443.10">
    <property type="entry name" value="Intergrase catalytic core"/>
    <property type="match status" value="1"/>
</dbReference>
<keyword evidence="3" id="KW-0233">DNA recombination</keyword>
<dbReference type="InterPro" id="IPR010998">
    <property type="entry name" value="Integrase_recombinase_N"/>
</dbReference>
<dbReference type="InterPro" id="IPR011010">
    <property type="entry name" value="DNA_brk_join_enz"/>
</dbReference>
<dbReference type="InterPro" id="IPR050090">
    <property type="entry name" value="Tyrosine_recombinase_XerCD"/>
</dbReference>
<dbReference type="InterPro" id="IPR044068">
    <property type="entry name" value="CB"/>
</dbReference>